<dbReference type="PRINTS" id="PR00111">
    <property type="entry name" value="ABHYDROLASE"/>
</dbReference>
<gene>
    <name evidence="2" type="ORF">QWJ38_03750</name>
</gene>
<organism evidence="2 3">
    <name type="scientific">Roseateles violae</name>
    <dbReference type="NCBI Taxonomy" id="3058042"/>
    <lineage>
        <taxon>Bacteria</taxon>
        <taxon>Pseudomonadati</taxon>
        <taxon>Pseudomonadota</taxon>
        <taxon>Betaproteobacteria</taxon>
        <taxon>Burkholderiales</taxon>
        <taxon>Sphaerotilaceae</taxon>
        <taxon>Roseateles</taxon>
    </lineage>
</organism>
<dbReference type="InterPro" id="IPR050228">
    <property type="entry name" value="Carboxylesterase_BioH"/>
</dbReference>
<proteinExistence type="predicted"/>
<dbReference type="PANTHER" id="PTHR43194">
    <property type="entry name" value="HYDROLASE ALPHA/BETA FOLD FAMILY"/>
    <property type="match status" value="1"/>
</dbReference>
<dbReference type="InterPro" id="IPR000073">
    <property type="entry name" value="AB_hydrolase_1"/>
</dbReference>
<reference evidence="2 3" key="1">
    <citation type="submission" date="2023-06" db="EMBL/GenBank/DDBJ databases">
        <title>Pelomonas sp. PFR6 16S ribosomal RNA gene Genome sequencing and assembly.</title>
        <authorList>
            <person name="Woo H."/>
        </authorList>
    </citation>
    <scope>NUCLEOTIDE SEQUENCE [LARGE SCALE GENOMIC DNA]</scope>
    <source>
        <strain evidence="2 3">PFR6</strain>
    </source>
</reference>
<dbReference type="PANTHER" id="PTHR43194:SF2">
    <property type="entry name" value="PEROXISOMAL MEMBRANE PROTEIN LPX1"/>
    <property type="match status" value="1"/>
</dbReference>
<dbReference type="SUPFAM" id="SSF53474">
    <property type="entry name" value="alpha/beta-Hydrolases"/>
    <property type="match status" value="1"/>
</dbReference>
<dbReference type="EMBL" id="JAUHHC010000001">
    <property type="protein sequence ID" value="MDN3919390.1"/>
    <property type="molecule type" value="Genomic_DNA"/>
</dbReference>
<sequence>MNASPLIALPGTLLDGRSLTEALAGLQPRTLILGEAASLDEEVDRLAAQAPVPAIWVGHSLGGIVALHLARRHPASVAALVLLGTNARAGYTTNETRRAAQWAVAQEEGLDTLVRKELAPSYGLAERGIEDALLTSLVEQAEAVGLQRFAHQLGYARQRPGLMEPPQHLSCPALVLSGELDALCPPVQSDEILALMQPPGHAAHHMLDGVGHLFPMQQAGRVAEHLRRFLSSIEESVI</sequence>
<dbReference type="GO" id="GO:0016787">
    <property type="term" value="F:hydrolase activity"/>
    <property type="evidence" value="ECO:0007669"/>
    <property type="project" value="UniProtKB-KW"/>
</dbReference>
<dbReference type="Pfam" id="PF12697">
    <property type="entry name" value="Abhydrolase_6"/>
    <property type="match status" value="1"/>
</dbReference>
<evidence type="ECO:0000259" key="1">
    <source>
        <dbReference type="Pfam" id="PF12697"/>
    </source>
</evidence>
<keyword evidence="3" id="KW-1185">Reference proteome</keyword>
<dbReference type="RefSeq" id="WP_290357694.1">
    <property type="nucleotide sequence ID" value="NZ_JAUHHC010000001.1"/>
</dbReference>
<keyword evidence="2" id="KW-0378">Hydrolase</keyword>
<dbReference type="InterPro" id="IPR029058">
    <property type="entry name" value="AB_hydrolase_fold"/>
</dbReference>
<evidence type="ECO:0000313" key="3">
    <source>
        <dbReference type="Proteomes" id="UP001228044"/>
    </source>
</evidence>
<evidence type="ECO:0000313" key="2">
    <source>
        <dbReference type="EMBL" id="MDN3919390.1"/>
    </source>
</evidence>
<dbReference type="Proteomes" id="UP001228044">
    <property type="component" value="Unassembled WGS sequence"/>
</dbReference>
<protein>
    <submittedName>
        <fullName evidence="2">Alpha/beta hydrolase</fullName>
    </submittedName>
</protein>
<accession>A0ABT8DLW8</accession>
<feature type="domain" description="AB hydrolase-1" evidence="1">
    <location>
        <begin position="34"/>
        <end position="224"/>
    </location>
</feature>
<name>A0ABT8DLW8_9BURK</name>
<comment type="caution">
    <text evidence="2">The sequence shown here is derived from an EMBL/GenBank/DDBJ whole genome shotgun (WGS) entry which is preliminary data.</text>
</comment>
<dbReference type="Gene3D" id="3.40.50.1820">
    <property type="entry name" value="alpha/beta hydrolase"/>
    <property type="match status" value="1"/>
</dbReference>